<evidence type="ECO:0000313" key="2">
    <source>
        <dbReference type="Proteomes" id="UP000606786"/>
    </source>
</evidence>
<accession>A0A811US58</accession>
<proteinExistence type="predicted"/>
<comment type="caution">
    <text evidence="1">The sequence shown here is derived from an EMBL/GenBank/DDBJ whole genome shotgun (WGS) entry which is preliminary data.</text>
</comment>
<protein>
    <submittedName>
        <fullName evidence="1">(Mediterranean fruit fly) hypothetical protein</fullName>
    </submittedName>
</protein>
<gene>
    <name evidence="1" type="ORF">CCAP1982_LOCUS10271</name>
</gene>
<dbReference type="Proteomes" id="UP000606786">
    <property type="component" value="Unassembled WGS sequence"/>
</dbReference>
<dbReference type="AlphaFoldDB" id="A0A811US58"/>
<name>A0A811US58_CERCA</name>
<evidence type="ECO:0000313" key="1">
    <source>
        <dbReference type="EMBL" id="CAD7001780.1"/>
    </source>
</evidence>
<dbReference type="EMBL" id="CAJHJT010000023">
    <property type="protein sequence ID" value="CAD7001780.1"/>
    <property type="molecule type" value="Genomic_DNA"/>
</dbReference>
<organism evidence="1 2">
    <name type="scientific">Ceratitis capitata</name>
    <name type="common">Mediterranean fruit fly</name>
    <name type="synonym">Tephritis capitata</name>
    <dbReference type="NCBI Taxonomy" id="7213"/>
    <lineage>
        <taxon>Eukaryota</taxon>
        <taxon>Metazoa</taxon>
        <taxon>Ecdysozoa</taxon>
        <taxon>Arthropoda</taxon>
        <taxon>Hexapoda</taxon>
        <taxon>Insecta</taxon>
        <taxon>Pterygota</taxon>
        <taxon>Neoptera</taxon>
        <taxon>Endopterygota</taxon>
        <taxon>Diptera</taxon>
        <taxon>Brachycera</taxon>
        <taxon>Muscomorpha</taxon>
        <taxon>Tephritoidea</taxon>
        <taxon>Tephritidae</taxon>
        <taxon>Ceratitis</taxon>
        <taxon>Ceratitis</taxon>
    </lineage>
</organism>
<keyword evidence="2" id="KW-1185">Reference proteome</keyword>
<reference evidence="1" key="1">
    <citation type="submission" date="2020-11" db="EMBL/GenBank/DDBJ databases">
        <authorList>
            <person name="Whitehead M."/>
        </authorList>
    </citation>
    <scope>NUCLEOTIDE SEQUENCE</scope>
    <source>
        <strain evidence="1">EGII</strain>
    </source>
</reference>
<sequence>MQKLLSGCKLGDQRPTQLLRELNAFARDKRELERSPFMSDKPVNNNARIAIMDSKLKFIIGTSPMYPSHRRCHMKNLEQQLTCNYMLQMLVDPYDNIAERIQGVEHV</sequence>